<dbReference type="SMART" id="SM00028">
    <property type="entry name" value="TPR"/>
    <property type="match status" value="7"/>
</dbReference>
<dbReference type="EMBL" id="UOFI01000136">
    <property type="protein sequence ID" value="VAW68712.1"/>
    <property type="molecule type" value="Genomic_DNA"/>
</dbReference>
<dbReference type="InterPro" id="IPR011990">
    <property type="entry name" value="TPR-like_helical_dom_sf"/>
</dbReference>
<evidence type="ECO:0000256" key="1">
    <source>
        <dbReference type="ARBA" id="ARBA00022737"/>
    </source>
</evidence>
<dbReference type="Gene3D" id="1.25.40.10">
    <property type="entry name" value="Tetratricopeptide repeat domain"/>
    <property type="match status" value="1"/>
</dbReference>
<dbReference type="InterPro" id="IPR029063">
    <property type="entry name" value="SAM-dependent_MTases_sf"/>
</dbReference>
<protein>
    <recommendedName>
        <fullName evidence="3">Methyltransferase type 11 domain-containing protein</fullName>
    </recommendedName>
</protein>
<dbReference type="GO" id="GO:0008757">
    <property type="term" value="F:S-adenosylmethionine-dependent methyltransferase activity"/>
    <property type="evidence" value="ECO:0007669"/>
    <property type="project" value="InterPro"/>
</dbReference>
<accession>A0A3B0Y017</accession>
<dbReference type="Gene3D" id="3.40.50.150">
    <property type="entry name" value="Vaccinia Virus protein VP39"/>
    <property type="match status" value="1"/>
</dbReference>
<dbReference type="AlphaFoldDB" id="A0A3B0Y017"/>
<sequence>MNQPLNSQKILMPNGQYLSVPQAMERAILHHQSGRVPRAAEIYSRILKEQPVYADAKHLLGVAKRQQGEFNEAIKLINSAIKINPKVAMYHNNLGQAYRAVGDLNKAKAATSKAISLDVNMPESYVNFGAIAMEKGDFDAAISAYKKALVLRKNYTDALLGLGDSYLKSDQVETGLHQFQVILAYAKGNIAALTRVGIALRLLDRIDEAIEHYKKSIFHFPDEADLYNNLIYMYQRENRFEEAAECLRKLLKLTPDDAVARHNLNALEGFTTSTAPAEYIREIFDNYADNFESHLVNKLGYHIPEMLLEAILKSTSKRSGLSVLDLGCGTGLMGVMLGDYCSYLAGVDLAPKMIEHARTKEVYNELVVGDIEEFMKNKESASCDIVVAADVFVYIGELNAVFSEAKRLLSPGGIFSFSVEKAVDEKSSYVLNETGRYGHSKKFLQKLQKKYGFIERYFEKAHIRNNHDKPVYGYLCVYSMSEQCSGG</sequence>
<proteinExistence type="predicted"/>
<reference evidence="4" key="1">
    <citation type="submission" date="2018-06" db="EMBL/GenBank/DDBJ databases">
        <authorList>
            <person name="Zhirakovskaya E."/>
        </authorList>
    </citation>
    <scope>NUCLEOTIDE SEQUENCE</scope>
</reference>
<feature type="domain" description="Methyltransferase type 11" evidence="3">
    <location>
        <begin position="324"/>
        <end position="417"/>
    </location>
</feature>
<dbReference type="InterPro" id="IPR051012">
    <property type="entry name" value="CellSynth/LPSAsmb/PSIAsmb"/>
</dbReference>
<dbReference type="InterPro" id="IPR019734">
    <property type="entry name" value="TPR_rpt"/>
</dbReference>
<evidence type="ECO:0000256" key="2">
    <source>
        <dbReference type="ARBA" id="ARBA00022803"/>
    </source>
</evidence>
<dbReference type="Pfam" id="PF08241">
    <property type="entry name" value="Methyltransf_11"/>
    <property type="match status" value="1"/>
</dbReference>
<dbReference type="PANTHER" id="PTHR45586">
    <property type="entry name" value="TPR REPEAT-CONTAINING PROTEIN PA4667"/>
    <property type="match status" value="1"/>
</dbReference>
<organism evidence="4">
    <name type="scientific">hydrothermal vent metagenome</name>
    <dbReference type="NCBI Taxonomy" id="652676"/>
    <lineage>
        <taxon>unclassified sequences</taxon>
        <taxon>metagenomes</taxon>
        <taxon>ecological metagenomes</taxon>
    </lineage>
</organism>
<dbReference type="InterPro" id="IPR013216">
    <property type="entry name" value="Methyltransf_11"/>
</dbReference>
<keyword evidence="2" id="KW-0802">TPR repeat</keyword>
<dbReference type="PROSITE" id="PS50005">
    <property type="entry name" value="TPR"/>
    <property type="match status" value="5"/>
</dbReference>
<dbReference type="SUPFAM" id="SSF53335">
    <property type="entry name" value="S-adenosyl-L-methionine-dependent methyltransferases"/>
    <property type="match status" value="1"/>
</dbReference>
<dbReference type="SUPFAM" id="SSF48452">
    <property type="entry name" value="TPR-like"/>
    <property type="match status" value="1"/>
</dbReference>
<gene>
    <name evidence="4" type="ORF">MNBD_GAMMA09-1858</name>
</gene>
<dbReference type="PANTHER" id="PTHR45586:SF1">
    <property type="entry name" value="LIPOPOLYSACCHARIDE ASSEMBLY PROTEIN B"/>
    <property type="match status" value="1"/>
</dbReference>
<keyword evidence="1" id="KW-0677">Repeat</keyword>
<dbReference type="Pfam" id="PF14559">
    <property type="entry name" value="TPR_19"/>
    <property type="match status" value="1"/>
</dbReference>
<evidence type="ECO:0000259" key="3">
    <source>
        <dbReference type="Pfam" id="PF08241"/>
    </source>
</evidence>
<name>A0A3B0Y017_9ZZZZ</name>
<evidence type="ECO:0000313" key="4">
    <source>
        <dbReference type="EMBL" id="VAW68712.1"/>
    </source>
</evidence>
<dbReference type="Pfam" id="PF13414">
    <property type="entry name" value="TPR_11"/>
    <property type="match status" value="2"/>
</dbReference>
<dbReference type="CDD" id="cd02440">
    <property type="entry name" value="AdoMet_MTases"/>
    <property type="match status" value="1"/>
</dbReference>